<sequence length="358" mass="41775">MEELPVIGKSTSDKQVHEASTCSSGISISNTDLESTPSECLDSKGEEGPQPLPAQSPYMTILNSYLKPESMTRLEKKVRKKTLVAMQKLEQEMDAVKRRRWALMKDIKEVECKQTEDKHFLEFLKQKKEESQRKYDSLWEDYRQQCQEIEVRRQELLGTFTSRTVDLQKKLLQGRKLELGFRKKLDALRPVAQIKESQDREFQALEQEKASIVADIPLMDREAHFQFLKERAALEKQVEELNLLESGENTTRELRKKAKALEALAKKAHKDFCQGVSAENRELRAQLRQLDKEFCELEARREKLEQRKQRRKEQQWYLEALARGRERLQQQESRPPKPQAPHPTHGRLLGARPGTNPK</sequence>
<dbReference type="EMBL" id="JAATJU010021331">
    <property type="protein sequence ID" value="KAH0513994.1"/>
    <property type="molecule type" value="Genomic_DNA"/>
</dbReference>
<dbReference type="Proteomes" id="UP000710432">
    <property type="component" value="Unassembled WGS sequence"/>
</dbReference>
<dbReference type="PANTHER" id="PTHR14845:SF10">
    <property type="entry name" value="COILED-COIL DOMAIN CONTAINING 121, RETROGENE 3"/>
    <property type="match status" value="1"/>
</dbReference>
<feature type="region of interest" description="Disordered" evidence="3">
    <location>
        <begin position="1"/>
        <end position="57"/>
    </location>
</feature>
<organism evidence="5 6">
    <name type="scientific">Microtus ochrogaster</name>
    <name type="common">Prairie vole</name>
    <dbReference type="NCBI Taxonomy" id="79684"/>
    <lineage>
        <taxon>Eukaryota</taxon>
        <taxon>Metazoa</taxon>
        <taxon>Chordata</taxon>
        <taxon>Craniata</taxon>
        <taxon>Vertebrata</taxon>
        <taxon>Euteleostomi</taxon>
        <taxon>Mammalia</taxon>
        <taxon>Eutheria</taxon>
        <taxon>Euarchontoglires</taxon>
        <taxon>Glires</taxon>
        <taxon>Rodentia</taxon>
        <taxon>Myomorpha</taxon>
        <taxon>Muroidea</taxon>
        <taxon>Cricetidae</taxon>
        <taxon>Arvicolinae</taxon>
        <taxon>Microtus</taxon>
    </lineage>
</organism>
<dbReference type="Pfam" id="PF14988">
    <property type="entry name" value="DUF4515"/>
    <property type="match status" value="1"/>
</dbReference>
<gene>
    <name evidence="5" type="ORF">LTLLF_137865</name>
</gene>
<dbReference type="InterPro" id="IPR032777">
    <property type="entry name" value="DUF4515"/>
</dbReference>
<evidence type="ECO:0000259" key="4">
    <source>
        <dbReference type="Pfam" id="PF14988"/>
    </source>
</evidence>
<feature type="domain" description="DUF4515" evidence="4">
    <location>
        <begin position="116"/>
        <end position="321"/>
    </location>
</feature>
<evidence type="ECO:0000256" key="1">
    <source>
        <dbReference type="ARBA" id="ARBA00023054"/>
    </source>
</evidence>
<accession>A0A8J6GPE7</accession>
<proteinExistence type="predicted"/>
<dbReference type="AlphaFoldDB" id="A0A8J6GPE7"/>
<feature type="compositionally biased region" description="Polar residues" evidence="3">
    <location>
        <begin position="18"/>
        <end position="38"/>
    </location>
</feature>
<evidence type="ECO:0000256" key="2">
    <source>
        <dbReference type="SAM" id="Coils"/>
    </source>
</evidence>
<feature type="coiled-coil region" evidence="2">
    <location>
        <begin position="79"/>
        <end position="106"/>
    </location>
</feature>
<dbReference type="PANTHER" id="PTHR14845">
    <property type="entry name" value="COILED-COIL DOMAIN-CONTAINING 166"/>
    <property type="match status" value="1"/>
</dbReference>
<evidence type="ECO:0000313" key="5">
    <source>
        <dbReference type="EMBL" id="KAH0513994.1"/>
    </source>
</evidence>
<name>A0A8J6GPE7_MICOH</name>
<reference evidence="5" key="1">
    <citation type="submission" date="2020-03" db="EMBL/GenBank/DDBJ databases">
        <title>Studies in the Genomics of Life Span.</title>
        <authorList>
            <person name="Glass D."/>
        </authorList>
    </citation>
    <scope>NUCLEOTIDE SEQUENCE</scope>
    <source>
        <strain evidence="5">LTLLF</strain>
        <tissue evidence="5">Muscle</tissue>
    </source>
</reference>
<protein>
    <submittedName>
        <fullName evidence="5">Coiled-coil domain-containing protein 121</fullName>
    </submittedName>
</protein>
<feature type="region of interest" description="Disordered" evidence="3">
    <location>
        <begin position="324"/>
        <end position="358"/>
    </location>
</feature>
<evidence type="ECO:0000256" key="3">
    <source>
        <dbReference type="SAM" id="MobiDB-lite"/>
    </source>
</evidence>
<comment type="caution">
    <text evidence="5">The sequence shown here is derived from an EMBL/GenBank/DDBJ whole genome shotgun (WGS) entry which is preliminary data.</text>
</comment>
<evidence type="ECO:0000313" key="6">
    <source>
        <dbReference type="Proteomes" id="UP000710432"/>
    </source>
</evidence>
<feature type="coiled-coil region" evidence="2">
    <location>
        <begin position="244"/>
        <end position="307"/>
    </location>
</feature>
<keyword evidence="1 2" id="KW-0175">Coiled coil</keyword>